<dbReference type="GeneID" id="97290432"/>
<dbReference type="Proteomes" id="UP000233350">
    <property type="component" value="Unassembled WGS sequence"/>
</dbReference>
<accession>A0A2N3PLM2</accession>
<name>A0A2N3PLM2_9HELI</name>
<protein>
    <recommendedName>
        <fullName evidence="5">Helix-turn-helix domain-containing protein</fullName>
    </recommendedName>
</protein>
<feature type="transmembrane region" description="Helical" evidence="2">
    <location>
        <begin position="6"/>
        <end position="28"/>
    </location>
</feature>
<proteinExistence type="predicted"/>
<keyword evidence="2" id="KW-0472">Membrane</keyword>
<dbReference type="STRING" id="556267.HWAG_01171"/>
<keyword evidence="1" id="KW-0175">Coiled coil</keyword>
<evidence type="ECO:0000256" key="1">
    <source>
        <dbReference type="SAM" id="Coils"/>
    </source>
</evidence>
<evidence type="ECO:0000256" key="2">
    <source>
        <dbReference type="SAM" id="Phobius"/>
    </source>
</evidence>
<feature type="coiled-coil region" evidence="1">
    <location>
        <begin position="30"/>
        <end position="64"/>
    </location>
</feature>
<dbReference type="EMBL" id="MBPK01000001">
    <property type="protein sequence ID" value="PKT82747.1"/>
    <property type="molecule type" value="Genomic_DNA"/>
</dbReference>
<evidence type="ECO:0000313" key="4">
    <source>
        <dbReference type="Proteomes" id="UP000233350"/>
    </source>
</evidence>
<sequence>MGSEINVVLWGGIGIVVVFVLLIAYLYLKESESNKRARRYEKSIEELNKEIYRLTKRIKEQESELERFKVSIKAQIYQDTRLEMKNLLDANLGAQVAPLRNDMESLKAQWQGTKSILDNIEHLENKMFALEDRIKEFAYTPTSPTNIDEGRIIAMFKDGWSVDSIAKELRIGKGEVEFTLKFANLG</sequence>
<evidence type="ECO:0000313" key="3">
    <source>
        <dbReference type="EMBL" id="PKT82747.1"/>
    </source>
</evidence>
<reference evidence="3 4" key="1">
    <citation type="submission" date="2016-07" db="EMBL/GenBank/DDBJ databases">
        <title>Detection of Helicobacter winghamensis from caecal content of red fox (Vulpes vulpes).</title>
        <authorList>
            <person name="Zanoni R.G."/>
            <person name="Florio D."/>
            <person name="Caffara M."/>
            <person name="Renzi M."/>
            <person name="Parisi A."/>
            <person name="Pasquali F."/>
            <person name="Manfreda G."/>
        </authorList>
    </citation>
    <scope>NUCLEOTIDE SEQUENCE [LARGE SCALE GENOMIC DNA]</scope>
    <source>
        <strain evidence="3 4">295_13</strain>
    </source>
</reference>
<dbReference type="OrthoDB" id="5323038at2"/>
<evidence type="ECO:0008006" key="5">
    <source>
        <dbReference type="Google" id="ProtNLM"/>
    </source>
</evidence>
<organism evidence="3 4">
    <name type="scientific">Helicobacter winghamensis</name>
    <dbReference type="NCBI Taxonomy" id="157268"/>
    <lineage>
        <taxon>Bacteria</taxon>
        <taxon>Pseudomonadati</taxon>
        <taxon>Campylobacterota</taxon>
        <taxon>Epsilonproteobacteria</taxon>
        <taxon>Campylobacterales</taxon>
        <taxon>Helicobacteraceae</taxon>
        <taxon>Helicobacter</taxon>
    </lineage>
</organism>
<gene>
    <name evidence="3" type="ORF">BCM31_06230</name>
</gene>
<keyword evidence="2" id="KW-0812">Transmembrane</keyword>
<comment type="caution">
    <text evidence="3">The sequence shown here is derived from an EMBL/GenBank/DDBJ whole genome shotgun (WGS) entry which is preliminary data.</text>
</comment>
<dbReference type="AlphaFoldDB" id="A0A2N3PLM2"/>
<dbReference type="InterPro" id="IPR046118">
    <property type="entry name" value="DUF6115"/>
</dbReference>
<keyword evidence="2" id="KW-1133">Transmembrane helix</keyword>
<dbReference type="RefSeq" id="WP_040498583.1">
    <property type="nucleotide sequence ID" value="NZ_CABKOI010000020.1"/>
</dbReference>
<keyword evidence="4" id="KW-1185">Reference proteome</keyword>
<dbReference type="Pfam" id="PF19610">
    <property type="entry name" value="DUF6115"/>
    <property type="match status" value="1"/>
</dbReference>